<dbReference type="InterPro" id="IPR058792">
    <property type="entry name" value="Beta-barrel_RND_2"/>
</dbReference>
<sequence length="367" mass="38736">MKKLKSKYGILLAVLLIGSIAVVHSGVFAGNKEQAKSGSNVTSLSVKIAEAQYADSVPGIALNGSLEGRISATISAKLAGRIEQIMVEEGQRVKAGDELVRLESVELANSARQAQDGVRKAQANYELALNDFNRYQTLFDKGAVSEQQLDNAKAKLKTAEADLSSAQSSQSSANEQYGYGVITAPVDGVIANKTATVGQVVSPGAALMAVQDIDQVYAVINVEQKDLGRVKTGQKANVTVDAYPGKVFAGTVEVMNPEAGSASRTFRTKIKLDNSGGELKAGMFAKVQLETGETVKVLTVPQSAVVQKQGLYYVFTVDNGVAVRRQIEIGEVNGSTITVMAGVQPGEQVIVSSVNRINDGDTVRVAQ</sequence>
<dbReference type="GO" id="GO:0015562">
    <property type="term" value="F:efflux transmembrane transporter activity"/>
    <property type="evidence" value="ECO:0007669"/>
    <property type="project" value="TreeGrafter"/>
</dbReference>
<dbReference type="GO" id="GO:1990281">
    <property type="term" value="C:efflux pump complex"/>
    <property type="evidence" value="ECO:0007669"/>
    <property type="project" value="TreeGrafter"/>
</dbReference>
<evidence type="ECO:0000259" key="4">
    <source>
        <dbReference type="Pfam" id="PF25973"/>
    </source>
</evidence>
<reference evidence="6 7" key="1">
    <citation type="submission" date="2019-03" db="EMBL/GenBank/DDBJ databases">
        <title>Genomic Encyclopedia of Type Strains, Phase IV (KMG-IV): sequencing the most valuable type-strain genomes for metagenomic binning, comparative biology and taxonomic classification.</title>
        <authorList>
            <person name="Goeker M."/>
        </authorList>
    </citation>
    <scope>NUCLEOTIDE SEQUENCE [LARGE SCALE GENOMIC DNA]</scope>
    <source>
        <strain evidence="6 7">DSM 15969</strain>
    </source>
</reference>
<evidence type="ECO:0000313" key="6">
    <source>
        <dbReference type="EMBL" id="TCL35376.1"/>
    </source>
</evidence>
<dbReference type="SUPFAM" id="SSF111369">
    <property type="entry name" value="HlyD-like secretion proteins"/>
    <property type="match status" value="1"/>
</dbReference>
<evidence type="ECO:0000259" key="3">
    <source>
        <dbReference type="Pfam" id="PF25954"/>
    </source>
</evidence>
<dbReference type="FunFam" id="2.40.30.170:FF:000010">
    <property type="entry name" value="Efflux RND transporter periplasmic adaptor subunit"/>
    <property type="match status" value="1"/>
</dbReference>
<feature type="domain" description="CusB-like beta-barrel" evidence="3">
    <location>
        <begin position="216"/>
        <end position="291"/>
    </location>
</feature>
<comment type="caution">
    <text evidence="6">The sequence shown here is derived from an EMBL/GenBank/DDBJ whole genome shotgun (WGS) entry which is preliminary data.</text>
</comment>
<dbReference type="Gene3D" id="2.40.420.20">
    <property type="match status" value="1"/>
</dbReference>
<evidence type="ECO:0000256" key="1">
    <source>
        <dbReference type="ARBA" id="ARBA00009477"/>
    </source>
</evidence>
<protein>
    <submittedName>
        <fullName evidence="6">RND family efflux transporter MFP subunit</fullName>
    </submittedName>
</protein>
<feature type="domain" description="YknX-like C-terminal permuted SH3-like" evidence="5">
    <location>
        <begin position="297"/>
        <end position="365"/>
    </location>
</feature>
<name>A0A4V2Q8A7_9FIRM</name>
<dbReference type="PANTHER" id="PTHR30469:SF15">
    <property type="entry name" value="HLYD FAMILY OF SECRETION PROTEINS"/>
    <property type="match status" value="1"/>
</dbReference>
<comment type="similarity">
    <text evidence="1">Belongs to the membrane fusion protein (MFP) (TC 8.A.1) family.</text>
</comment>
<gene>
    <name evidence="6" type="ORF">EV210_11234</name>
</gene>
<dbReference type="AlphaFoldDB" id="A0A4V2Q8A7"/>
<dbReference type="Pfam" id="PF25954">
    <property type="entry name" value="Beta-barrel_RND_2"/>
    <property type="match status" value="1"/>
</dbReference>
<dbReference type="Pfam" id="PF25989">
    <property type="entry name" value="YknX_C"/>
    <property type="match status" value="1"/>
</dbReference>
<dbReference type="Proteomes" id="UP000295063">
    <property type="component" value="Unassembled WGS sequence"/>
</dbReference>
<organism evidence="6 7">
    <name type="scientific">Anaerospora hongkongensis</name>
    <dbReference type="NCBI Taxonomy" id="244830"/>
    <lineage>
        <taxon>Bacteria</taxon>
        <taxon>Bacillati</taxon>
        <taxon>Bacillota</taxon>
        <taxon>Negativicutes</taxon>
        <taxon>Selenomonadales</taxon>
        <taxon>Sporomusaceae</taxon>
        <taxon>Anaerospora</taxon>
    </lineage>
</organism>
<keyword evidence="2" id="KW-0175">Coiled coil</keyword>
<dbReference type="PANTHER" id="PTHR30469">
    <property type="entry name" value="MULTIDRUG RESISTANCE PROTEIN MDTA"/>
    <property type="match status" value="1"/>
</dbReference>
<evidence type="ECO:0000259" key="5">
    <source>
        <dbReference type="Pfam" id="PF25989"/>
    </source>
</evidence>
<proteinExistence type="inferred from homology"/>
<evidence type="ECO:0000256" key="2">
    <source>
        <dbReference type="SAM" id="Coils"/>
    </source>
</evidence>
<dbReference type="InterPro" id="IPR006143">
    <property type="entry name" value="RND_pump_MFP"/>
</dbReference>
<dbReference type="Gene3D" id="1.10.287.470">
    <property type="entry name" value="Helix hairpin bin"/>
    <property type="match status" value="1"/>
</dbReference>
<accession>A0A4V2Q8A7</accession>
<dbReference type="InterPro" id="IPR058637">
    <property type="entry name" value="YknX-like_C"/>
</dbReference>
<dbReference type="InterPro" id="IPR058647">
    <property type="entry name" value="BSH_CzcB-like"/>
</dbReference>
<dbReference type="OrthoDB" id="5392603at2"/>
<dbReference type="Gene3D" id="2.40.30.170">
    <property type="match status" value="1"/>
</dbReference>
<dbReference type="EMBL" id="SLUI01000012">
    <property type="protein sequence ID" value="TCL35376.1"/>
    <property type="molecule type" value="Genomic_DNA"/>
</dbReference>
<dbReference type="Gene3D" id="2.40.50.100">
    <property type="match status" value="1"/>
</dbReference>
<dbReference type="RefSeq" id="WP_132082480.1">
    <property type="nucleotide sequence ID" value="NZ_DALZLR010000004.1"/>
</dbReference>
<dbReference type="Pfam" id="PF25973">
    <property type="entry name" value="BSH_CzcB"/>
    <property type="match status" value="1"/>
</dbReference>
<feature type="domain" description="CzcB-like barrel-sandwich hybrid" evidence="4">
    <location>
        <begin position="72"/>
        <end position="212"/>
    </location>
</feature>
<keyword evidence="7" id="KW-1185">Reference proteome</keyword>
<dbReference type="NCBIfam" id="TIGR01730">
    <property type="entry name" value="RND_mfp"/>
    <property type="match status" value="1"/>
</dbReference>
<evidence type="ECO:0000313" key="7">
    <source>
        <dbReference type="Proteomes" id="UP000295063"/>
    </source>
</evidence>
<feature type="coiled-coil region" evidence="2">
    <location>
        <begin position="142"/>
        <end position="169"/>
    </location>
</feature>